<dbReference type="EMBL" id="BARS01053462">
    <property type="protein sequence ID" value="GAG51711.1"/>
    <property type="molecule type" value="Genomic_DNA"/>
</dbReference>
<accession>X0ZU52</accession>
<organism evidence="1">
    <name type="scientific">marine sediment metagenome</name>
    <dbReference type="NCBI Taxonomy" id="412755"/>
    <lineage>
        <taxon>unclassified sequences</taxon>
        <taxon>metagenomes</taxon>
        <taxon>ecological metagenomes</taxon>
    </lineage>
</organism>
<name>X0ZU52_9ZZZZ</name>
<reference evidence="1" key="1">
    <citation type="journal article" date="2014" name="Front. Microbiol.">
        <title>High frequency of phylogenetically diverse reductive dehalogenase-homologous genes in deep subseafloor sedimentary metagenomes.</title>
        <authorList>
            <person name="Kawai M."/>
            <person name="Futagami T."/>
            <person name="Toyoda A."/>
            <person name="Takaki Y."/>
            <person name="Nishi S."/>
            <person name="Hori S."/>
            <person name="Arai W."/>
            <person name="Tsubouchi T."/>
            <person name="Morono Y."/>
            <person name="Uchiyama I."/>
            <person name="Ito T."/>
            <person name="Fujiyama A."/>
            <person name="Inagaki F."/>
            <person name="Takami H."/>
        </authorList>
    </citation>
    <scope>NUCLEOTIDE SEQUENCE</scope>
    <source>
        <strain evidence="1">Expedition CK06-06</strain>
    </source>
</reference>
<protein>
    <submittedName>
        <fullName evidence="1">Uncharacterized protein</fullName>
    </submittedName>
</protein>
<comment type="caution">
    <text evidence="1">The sequence shown here is derived from an EMBL/GenBank/DDBJ whole genome shotgun (WGS) entry which is preliminary data.</text>
</comment>
<dbReference type="AlphaFoldDB" id="X0ZU52"/>
<feature type="non-terminal residue" evidence="1">
    <location>
        <position position="1"/>
    </location>
</feature>
<gene>
    <name evidence="1" type="ORF">S01H1_79321</name>
</gene>
<feature type="non-terminal residue" evidence="1">
    <location>
        <position position="226"/>
    </location>
</feature>
<proteinExistence type="predicted"/>
<sequence length="226" mass="24342">SADTALLFHSDVAPQEISRTSDILWTIGAVALQNIPQFDFNDASSPTPTSQVQHINFTNQNEGDRYKIALEGILTDELVYAGDTANGATTNEQTISDALIALVNTGGAGSVTVSNTASSEYDITFSGDSADDWDLATFTPIFTKSAAFEGLTTIVTPGVSRKEDAWSATRGWPRTAVFHEGRLWLGGTTFRPSTIWGSKVNFFFDFNQGKARDDEGIAATLDTDQV</sequence>
<evidence type="ECO:0000313" key="1">
    <source>
        <dbReference type="EMBL" id="GAG51711.1"/>
    </source>
</evidence>